<dbReference type="Gene3D" id="1.10.10.10">
    <property type="entry name" value="Winged helix-like DNA-binding domain superfamily/Winged helix DNA-binding domain"/>
    <property type="match status" value="1"/>
</dbReference>
<gene>
    <name evidence="5" type="ORF">GCM10017576_16400</name>
</gene>
<protein>
    <submittedName>
        <fullName evidence="5">GntR family transcriptional regulator</fullName>
    </submittedName>
</protein>
<dbReference type="InterPro" id="IPR011711">
    <property type="entry name" value="GntR_C"/>
</dbReference>
<dbReference type="InterPro" id="IPR000524">
    <property type="entry name" value="Tscrpt_reg_HTH_GntR"/>
</dbReference>
<keyword evidence="2" id="KW-0238">DNA-binding</keyword>
<dbReference type="PROSITE" id="PS50949">
    <property type="entry name" value="HTH_GNTR"/>
    <property type="match status" value="1"/>
</dbReference>
<dbReference type="GO" id="GO:0003677">
    <property type="term" value="F:DNA binding"/>
    <property type="evidence" value="ECO:0007669"/>
    <property type="project" value="UniProtKB-KW"/>
</dbReference>
<dbReference type="AlphaFoldDB" id="A0A9W6LWL4"/>
<evidence type="ECO:0000256" key="3">
    <source>
        <dbReference type="ARBA" id="ARBA00023163"/>
    </source>
</evidence>
<evidence type="ECO:0000313" key="5">
    <source>
        <dbReference type="EMBL" id="GLJ61511.1"/>
    </source>
</evidence>
<dbReference type="Gene3D" id="1.20.120.530">
    <property type="entry name" value="GntR ligand-binding domain-like"/>
    <property type="match status" value="1"/>
</dbReference>
<evidence type="ECO:0000256" key="2">
    <source>
        <dbReference type="ARBA" id="ARBA00023125"/>
    </source>
</evidence>
<proteinExistence type="predicted"/>
<reference evidence="5" key="1">
    <citation type="journal article" date="2014" name="Int. J. Syst. Evol. Microbiol.">
        <title>Complete genome sequence of Corynebacterium casei LMG S-19264T (=DSM 44701T), isolated from a smear-ripened cheese.</title>
        <authorList>
            <consortium name="US DOE Joint Genome Institute (JGI-PGF)"/>
            <person name="Walter F."/>
            <person name="Albersmeier A."/>
            <person name="Kalinowski J."/>
            <person name="Ruckert C."/>
        </authorList>
    </citation>
    <scope>NUCLEOTIDE SEQUENCE</scope>
    <source>
        <strain evidence="5">VKM Ac-1020</strain>
    </source>
</reference>
<dbReference type="Pfam" id="PF07729">
    <property type="entry name" value="FCD"/>
    <property type="match status" value="1"/>
</dbReference>
<comment type="caution">
    <text evidence="5">The sequence shown here is derived from an EMBL/GenBank/DDBJ whole genome shotgun (WGS) entry which is preliminary data.</text>
</comment>
<dbReference type="SUPFAM" id="SSF48008">
    <property type="entry name" value="GntR ligand-binding domain-like"/>
    <property type="match status" value="1"/>
</dbReference>
<dbReference type="SUPFAM" id="SSF46785">
    <property type="entry name" value="Winged helix' DNA-binding domain"/>
    <property type="match status" value="1"/>
</dbReference>
<keyword evidence="1" id="KW-0805">Transcription regulation</keyword>
<dbReference type="EMBL" id="BSEJ01000006">
    <property type="protein sequence ID" value="GLJ61511.1"/>
    <property type="molecule type" value="Genomic_DNA"/>
</dbReference>
<dbReference type="SMART" id="SM00345">
    <property type="entry name" value="HTH_GNTR"/>
    <property type="match status" value="1"/>
</dbReference>
<keyword evidence="6" id="KW-1185">Reference proteome</keyword>
<dbReference type="PRINTS" id="PR00035">
    <property type="entry name" value="HTHGNTR"/>
</dbReference>
<dbReference type="CDD" id="cd07377">
    <property type="entry name" value="WHTH_GntR"/>
    <property type="match status" value="1"/>
</dbReference>
<dbReference type="RefSeq" id="WP_271173219.1">
    <property type="nucleotide sequence ID" value="NZ_BSEJ01000006.1"/>
</dbReference>
<evidence type="ECO:0000259" key="4">
    <source>
        <dbReference type="PROSITE" id="PS50949"/>
    </source>
</evidence>
<accession>A0A9W6LWL4</accession>
<dbReference type="InterPro" id="IPR036390">
    <property type="entry name" value="WH_DNA-bd_sf"/>
</dbReference>
<feature type="domain" description="HTH gntR-type" evidence="4">
    <location>
        <begin position="10"/>
        <end position="78"/>
    </location>
</feature>
<dbReference type="PANTHER" id="PTHR43537">
    <property type="entry name" value="TRANSCRIPTIONAL REGULATOR, GNTR FAMILY"/>
    <property type="match status" value="1"/>
</dbReference>
<dbReference type="SMART" id="SM00895">
    <property type="entry name" value="FCD"/>
    <property type="match status" value="1"/>
</dbReference>
<organism evidence="5 6">
    <name type="scientific">Microbacterium barkeri</name>
    <dbReference type="NCBI Taxonomy" id="33917"/>
    <lineage>
        <taxon>Bacteria</taxon>
        <taxon>Bacillati</taxon>
        <taxon>Actinomycetota</taxon>
        <taxon>Actinomycetes</taxon>
        <taxon>Micrococcales</taxon>
        <taxon>Microbacteriaceae</taxon>
        <taxon>Microbacterium</taxon>
    </lineage>
</organism>
<dbReference type="InterPro" id="IPR008920">
    <property type="entry name" value="TF_FadR/GntR_C"/>
</dbReference>
<reference evidence="5" key="2">
    <citation type="submission" date="2023-01" db="EMBL/GenBank/DDBJ databases">
        <authorList>
            <person name="Sun Q."/>
            <person name="Evtushenko L."/>
        </authorList>
    </citation>
    <scope>NUCLEOTIDE SEQUENCE</scope>
    <source>
        <strain evidence="5">VKM Ac-1020</strain>
    </source>
</reference>
<dbReference type="Pfam" id="PF00392">
    <property type="entry name" value="GntR"/>
    <property type="match status" value="1"/>
</dbReference>
<dbReference type="Proteomes" id="UP001142462">
    <property type="component" value="Unassembled WGS sequence"/>
</dbReference>
<evidence type="ECO:0000256" key="1">
    <source>
        <dbReference type="ARBA" id="ARBA00023015"/>
    </source>
</evidence>
<name>A0A9W6LWL4_9MICO</name>
<dbReference type="PANTHER" id="PTHR43537:SF47">
    <property type="entry name" value="REGULATORY PROTEIN GNTR HTH"/>
    <property type="match status" value="1"/>
</dbReference>
<sequence>MPLNAPIRQAPLVVQVTEQFRALIVSGAWPVGSRIPGEIQLAEDLDVSRGTVREALRALSVAGLLEPRVGDGTYVRASDELPVLLARDTVSIDHVFEARAGLEAAAARAAAAIPETAGPAIERALVERMRAHEAGDLDACVAADAAFHRAVIEASGNPLLARLHEAMAGLVTHSIAETSALPEPREVGDAHRALADAIARGDRDAAGALAASLIDTVRATAAP</sequence>
<dbReference type="GO" id="GO:0003700">
    <property type="term" value="F:DNA-binding transcription factor activity"/>
    <property type="evidence" value="ECO:0007669"/>
    <property type="project" value="InterPro"/>
</dbReference>
<evidence type="ECO:0000313" key="6">
    <source>
        <dbReference type="Proteomes" id="UP001142462"/>
    </source>
</evidence>
<dbReference type="InterPro" id="IPR036388">
    <property type="entry name" value="WH-like_DNA-bd_sf"/>
</dbReference>
<keyword evidence="3" id="KW-0804">Transcription</keyword>